<sequence>MALLLAIGSVSADAPRIVGRSDEAFDQSYALLNQALAPEDRLRLRLAVMVQLGPLGCLTTEPIPGDPLMTLVLGGQAVIRTCRHELNGMTFEDIIAHAYPDDGFEQP</sequence>
<reference evidence="1 2" key="1">
    <citation type="submission" date="2017-08" db="EMBL/GenBank/DDBJ databases">
        <title>Infants hospitalized years apart are colonized by the same room-sourced microbial strains.</title>
        <authorList>
            <person name="Brooks B."/>
            <person name="Olm M.R."/>
            <person name="Firek B.A."/>
            <person name="Baker R."/>
            <person name="Thomas B.C."/>
            <person name="Morowitz M.J."/>
            <person name="Banfield J.F."/>
        </authorList>
    </citation>
    <scope>NUCLEOTIDE SEQUENCE [LARGE SCALE GENOMIC DNA]</scope>
    <source>
        <strain evidence="1">S2_005_003_R2_42</strain>
    </source>
</reference>
<accession>A0A2W5MIE9</accession>
<comment type="caution">
    <text evidence="1">The sequence shown here is derived from an EMBL/GenBank/DDBJ whole genome shotgun (WGS) entry which is preliminary data.</text>
</comment>
<proteinExistence type="predicted"/>
<dbReference type="EMBL" id="QFPO01000010">
    <property type="protein sequence ID" value="PZQ13200.1"/>
    <property type="molecule type" value="Genomic_DNA"/>
</dbReference>
<dbReference type="AlphaFoldDB" id="A0A2W5MIE9"/>
<evidence type="ECO:0000313" key="2">
    <source>
        <dbReference type="Proteomes" id="UP000249046"/>
    </source>
</evidence>
<name>A0A2W5MIE9_9GAMM</name>
<gene>
    <name evidence="1" type="ORF">DI564_11880</name>
</gene>
<protein>
    <submittedName>
        <fullName evidence="1">Uncharacterized protein</fullName>
    </submittedName>
</protein>
<evidence type="ECO:0000313" key="1">
    <source>
        <dbReference type="EMBL" id="PZQ13200.1"/>
    </source>
</evidence>
<organism evidence="1 2">
    <name type="scientific">Rhodanobacter denitrificans</name>
    <dbReference type="NCBI Taxonomy" id="666685"/>
    <lineage>
        <taxon>Bacteria</taxon>
        <taxon>Pseudomonadati</taxon>
        <taxon>Pseudomonadota</taxon>
        <taxon>Gammaproteobacteria</taxon>
        <taxon>Lysobacterales</taxon>
        <taxon>Rhodanobacteraceae</taxon>
        <taxon>Rhodanobacter</taxon>
    </lineage>
</organism>
<dbReference type="Proteomes" id="UP000249046">
    <property type="component" value="Unassembled WGS sequence"/>
</dbReference>